<dbReference type="RefSeq" id="WP_390839403.1">
    <property type="nucleotide sequence ID" value="NZ_CP129950.1"/>
</dbReference>
<gene>
    <name evidence="2" type="ORF">QUR79_00410</name>
</gene>
<feature type="compositionally biased region" description="Low complexity" evidence="1">
    <location>
        <begin position="1"/>
        <end position="23"/>
    </location>
</feature>
<evidence type="ECO:0000313" key="2">
    <source>
        <dbReference type="EMBL" id="WPD03374.1"/>
    </source>
</evidence>
<dbReference type="Proteomes" id="UP001301420">
    <property type="component" value="Chromosome"/>
</dbReference>
<name>A0AAU0P495_9BACT</name>
<dbReference type="EMBL" id="CP129950">
    <property type="protein sequence ID" value="WPD03374.1"/>
    <property type="molecule type" value="Genomic_DNA"/>
</dbReference>
<feature type="region of interest" description="Disordered" evidence="1">
    <location>
        <begin position="1"/>
        <end position="31"/>
    </location>
</feature>
<reference evidence="2 3" key="1">
    <citation type="submission" date="2023-06" db="EMBL/GenBank/DDBJ databases">
        <title>Characterization of Arcobacter Isolates from Retail Chicken Sold in Supermarkets in Tbilisi, Georgia.</title>
        <authorList>
            <person name="Riediger M."/>
            <person name="Zautner A.E."/>
        </authorList>
    </citation>
    <scope>NUCLEOTIDE SEQUENCE [LARGE SCALE GENOMIC DNA]</scope>
    <source>
        <strain evidence="2 3">DSM 115972</strain>
    </source>
</reference>
<feature type="region of interest" description="Disordered" evidence="1">
    <location>
        <begin position="193"/>
        <end position="224"/>
    </location>
</feature>
<evidence type="ECO:0000313" key="3">
    <source>
        <dbReference type="Proteomes" id="UP001301420"/>
    </source>
</evidence>
<dbReference type="AlphaFoldDB" id="A0AAU0P495"/>
<organism evidence="2 3">
    <name type="scientific">Arcobacter cryaerophilus gv. pseudocryaerophilus</name>
    <dbReference type="NCBI Taxonomy" id="2933791"/>
    <lineage>
        <taxon>Bacteria</taxon>
        <taxon>Pseudomonadati</taxon>
        <taxon>Campylobacterota</taxon>
        <taxon>Epsilonproteobacteria</taxon>
        <taxon>Campylobacterales</taxon>
        <taxon>Arcobacteraceae</taxon>
        <taxon>Aliarcobacter</taxon>
    </lineage>
</organism>
<proteinExistence type="predicted"/>
<sequence length="237" mass="27437">MPNENDLNNLNLEQQAQEQNTQIENKDDNVGGFDEVAFEQGLRKDEAKLSILQEEYNNVSDKLHDEFENTLEQNPKALFSDEELEILASDSNIASKNRMLRDRFEKFRDDKLNSKKEEISKFEELLQGKKSEFEIASQSNKFAKENPDVDMEDFAEFIQEDLTTRQKKELRDNSKTKYDFLVGAYEIYKKAKGVEQNEKDNNLPPDLNELNGASGTSTFNAEKERQEYLKSIGIGRD</sequence>
<protein>
    <submittedName>
        <fullName evidence="2">Uncharacterized protein</fullName>
    </submittedName>
</protein>
<feature type="compositionally biased region" description="Low complexity" evidence="1">
    <location>
        <begin position="202"/>
        <end position="211"/>
    </location>
</feature>
<keyword evidence="3" id="KW-1185">Reference proteome</keyword>
<evidence type="ECO:0000256" key="1">
    <source>
        <dbReference type="SAM" id="MobiDB-lite"/>
    </source>
</evidence>
<accession>A0AAU0P495</accession>